<dbReference type="Gene3D" id="3.80.30.20">
    <property type="entry name" value="tm_1862 like domain"/>
    <property type="match status" value="1"/>
</dbReference>
<dbReference type="NCBIfam" id="TIGR00539">
    <property type="entry name" value="hemN_rel"/>
    <property type="match status" value="1"/>
</dbReference>
<dbReference type="GO" id="GO:0005737">
    <property type="term" value="C:cytoplasm"/>
    <property type="evidence" value="ECO:0007669"/>
    <property type="project" value="UniProtKB-SubCell"/>
</dbReference>
<dbReference type="Pfam" id="PF04055">
    <property type="entry name" value="Radical_SAM"/>
    <property type="match status" value="1"/>
</dbReference>
<dbReference type="PROSITE" id="PS51918">
    <property type="entry name" value="RADICAL_SAM"/>
    <property type="match status" value="1"/>
</dbReference>
<dbReference type="SMART" id="SM00729">
    <property type="entry name" value="Elp3"/>
    <property type="match status" value="1"/>
</dbReference>
<sequence>MAFGLYLHIPYCEGKCFYCDFYSRGNSRAVPEEYIEALLREMRRFCNCDCASLRPDTLYFGGGTPSLLTPGQAARLISEAAPAPGAEITLEANPGTVTLGSLRGYRRAGVNRLSVGVQSASDEQLRRLGRPHDAAAARRALQLAREAGFENISGDVMLALPHYSRAEFDATLELLVSGGVTHISCYLLKIEPKTRFGLHPPQGLPDADAAADFYLYAVERLAEAGFAQYEISNFARPGCESRHNLIYWNCGDYLGLGPAAYSSMGGERFHYPPDLGAFLARAAPVETDGRVDAEDYIMLQTRLCSGLSLAELRRRFGVELDGRQEKLLAACCKAGLCRLSDDRLTLTPRGMLVQNSILTEVF</sequence>
<dbReference type="InterPro" id="IPR004559">
    <property type="entry name" value="HemW-like"/>
</dbReference>
<evidence type="ECO:0000256" key="2">
    <source>
        <dbReference type="ARBA" id="ARBA00017228"/>
    </source>
</evidence>
<evidence type="ECO:0000313" key="6">
    <source>
        <dbReference type="Proteomes" id="UP000659630"/>
    </source>
</evidence>
<keyword evidence="3" id="KW-0408">Iron</keyword>
<dbReference type="SFLD" id="SFLDS00029">
    <property type="entry name" value="Radical_SAM"/>
    <property type="match status" value="1"/>
</dbReference>
<dbReference type="GO" id="GO:0046872">
    <property type="term" value="F:metal ion binding"/>
    <property type="evidence" value="ECO:0007669"/>
    <property type="project" value="UniProtKB-UniRule"/>
</dbReference>
<comment type="caution">
    <text evidence="5">The sequence shown here is derived from an EMBL/GenBank/DDBJ whole genome shotgun (WGS) entry which is preliminary data.</text>
</comment>
<evidence type="ECO:0000259" key="4">
    <source>
        <dbReference type="PROSITE" id="PS51918"/>
    </source>
</evidence>
<dbReference type="InterPro" id="IPR034505">
    <property type="entry name" value="Coproporphyrinogen-III_oxidase"/>
</dbReference>
<dbReference type="SFLD" id="SFLDF00288">
    <property type="entry name" value="HemN-like__clustered_with_nucl"/>
    <property type="match status" value="1"/>
</dbReference>
<dbReference type="SFLD" id="SFLDG01082">
    <property type="entry name" value="B12-binding_domain_containing"/>
    <property type="match status" value="1"/>
</dbReference>
<dbReference type="GO" id="GO:0004109">
    <property type="term" value="F:coproporphyrinogen oxidase activity"/>
    <property type="evidence" value="ECO:0007669"/>
    <property type="project" value="InterPro"/>
</dbReference>
<dbReference type="CDD" id="cd01335">
    <property type="entry name" value="Radical_SAM"/>
    <property type="match status" value="1"/>
</dbReference>
<dbReference type="AlphaFoldDB" id="A0A923IEV8"/>
<keyword evidence="6" id="KW-1185">Reference proteome</keyword>
<evidence type="ECO:0000256" key="1">
    <source>
        <dbReference type="ARBA" id="ARBA00006100"/>
    </source>
</evidence>
<evidence type="ECO:0000313" key="5">
    <source>
        <dbReference type="EMBL" id="MBC5581387.1"/>
    </source>
</evidence>
<dbReference type="RefSeq" id="WP_186887742.1">
    <property type="nucleotide sequence ID" value="NZ_JACONZ010000002.1"/>
</dbReference>
<reference evidence="5" key="1">
    <citation type="submission" date="2020-08" db="EMBL/GenBank/DDBJ databases">
        <title>Genome public.</title>
        <authorList>
            <person name="Liu C."/>
            <person name="Sun Q."/>
        </authorList>
    </citation>
    <scope>NUCLEOTIDE SEQUENCE</scope>
    <source>
        <strain evidence="5">BX8</strain>
    </source>
</reference>
<accession>A0A923IEV8</accession>
<dbReference type="SFLD" id="SFLDG01065">
    <property type="entry name" value="anaerobic_coproporphyrinogen-I"/>
    <property type="match status" value="1"/>
</dbReference>
<protein>
    <recommendedName>
        <fullName evidence="2 3">Heme chaperone HemW</fullName>
    </recommendedName>
</protein>
<dbReference type="Proteomes" id="UP000659630">
    <property type="component" value="Unassembled WGS sequence"/>
</dbReference>
<dbReference type="PANTHER" id="PTHR13932:SF5">
    <property type="entry name" value="RADICAL S-ADENOSYL METHIONINE DOMAIN-CONTAINING PROTEIN 1, MITOCHONDRIAL"/>
    <property type="match status" value="1"/>
</dbReference>
<dbReference type="PANTHER" id="PTHR13932">
    <property type="entry name" value="COPROPORPHYRINIGEN III OXIDASE"/>
    <property type="match status" value="1"/>
</dbReference>
<name>A0A923IEV8_9FIRM</name>
<keyword evidence="3" id="KW-0479">Metal-binding</keyword>
<keyword evidence="3" id="KW-0411">Iron-sulfur</keyword>
<organism evidence="5 6">
    <name type="scientific">Anaerofilum hominis</name>
    <dbReference type="NCBI Taxonomy" id="2763016"/>
    <lineage>
        <taxon>Bacteria</taxon>
        <taxon>Bacillati</taxon>
        <taxon>Bacillota</taxon>
        <taxon>Clostridia</taxon>
        <taxon>Eubacteriales</taxon>
        <taxon>Oscillospiraceae</taxon>
        <taxon>Anaerofilum</taxon>
    </lineage>
</organism>
<dbReference type="InterPro" id="IPR010723">
    <property type="entry name" value="HemN_C"/>
</dbReference>
<keyword evidence="3" id="KW-0143">Chaperone</keyword>
<comment type="function">
    <text evidence="3">Probably acts as a heme chaperone, transferring heme to an unknown acceptor. Binds one molecule of heme per monomer, possibly covalently. Binds 1 [4Fe-4S] cluster. The cluster is coordinated with 3 cysteines and an exchangeable S-adenosyl-L-methionine.</text>
</comment>
<proteinExistence type="inferred from homology"/>
<comment type="subcellular location">
    <subcellularLocation>
        <location evidence="3">Cytoplasm</location>
    </subcellularLocation>
</comment>
<keyword evidence="3" id="KW-0349">Heme</keyword>
<dbReference type="InterPro" id="IPR023404">
    <property type="entry name" value="rSAM_horseshoe"/>
</dbReference>
<dbReference type="GO" id="GO:0006779">
    <property type="term" value="P:porphyrin-containing compound biosynthetic process"/>
    <property type="evidence" value="ECO:0007669"/>
    <property type="project" value="InterPro"/>
</dbReference>
<gene>
    <name evidence="5" type="primary">hemW</name>
    <name evidence="5" type="ORF">H8S23_07675</name>
</gene>
<dbReference type="InterPro" id="IPR006638">
    <property type="entry name" value="Elp3/MiaA/NifB-like_rSAM"/>
</dbReference>
<dbReference type="Pfam" id="PF06969">
    <property type="entry name" value="HemN_C"/>
    <property type="match status" value="1"/>
</dbReference>
<keyword evidence="3" id="KW-0949">S-adenosyl-L-methionine</keyword>
<dbReference type="GO" id="GO:0051539">
    <property type="term" value="F:4 iron, 4 sulfur cluster binding"/>
    <property type="evidence" value="ECO:0007669"/>
    <property type="project" value="UniProtKB-UniRule"/>
</dbReference>
<dbReference type="SFLD" id="SFLDF00562">
    <property type="entry name" value="HemN-like__clustered_with_heat"/>
    <property type="match status" value="1"/>
</dbReference>
<comment type="similarity">
    <text evidence="1">Belongs to the anaerobic coproporphyrinogen-III oxidase family. HemW subfamily.</text>
</comment>
<keyword evidence="3" id="KW-0963">Cytoplasm</keyword>
<keyword evidence="3" id="KW-0004">4Fe-4S</keyword>
<dbReference type="InterPro" id="IPR007197">
    <property type="entry name" value="rSAM"/>
</dbReference>
<feature type="domain" description="Radical SAM core" evidence="4">
    <location>
        <begin position="1"/>
        <end position="227"/>
    </location>
</feature>
<evidence type="ECO:0000256" key="3">
    <source>
        <dbReference type="RuleBase" id="RU364116"/>
    </source>
</evidence>
<dbReference type="InterPro" id="IPR058240">
    <property type="entry name" value="rSAM_sf"/>
</dbReference>
<dbReference type="SUPFAM" id="SSF102114">
    <property type="entry name" value="Radical SAM enzymes"/>
    <property type="match status" value="1"/>
</dbReference>
<dbReference type="EMBL" id="JACONZ010000002">
    <property type="protein sequence ID" value="MBC5581387.1"/>
    <property type="molecule type" value="Genomic_DNA"/>
</dbReference>